<feature type="compositionally biased region" description="Basic and acidic residues" evidence="1">
    <location>
        <begin position="97"/>
        <end position="106"/>
    </location>
</feature>
<dbReference type="Proteomes" id="UP000244722">
    <property type="component" value="Unassembled WGS sequence"/>
</dbReference>
<evidence type="ECO:0000313" key="2">
    <source>
        <dbReference type="EMBL" id="PUU78632.1"/>
    </source>
</evidence>
<proteinExistence type="predicted"/>
<feature type="region of interest" description="Disordered" evidence="1">
    <location>
        <begin position="73"/>
        <end position="135"/>
    </location>
</feature>
<name>A0A2T6ZT11_TUBBO</name>
<sequence>MRKSGYESIYYNVSICESTGTAAEAKMAPRKRRKRADNIGVNKYPGDHLSDPMTQDQATKELSIIETEKQTVGDHVGSGMNKNVIENRQSDTNGDGTRSEARDKNTEVAASGALPGGEFNSHKSEPLSPNESISLQSAQRTTLFVSPSPAMIASGERFTEDSHSKAIPVAKPLAGKTASPDCVPSADRTGGQRANPKPVEKPQERDITGVPLAITNEPPQSHGKGHFSVPQARVNGEERADEADLEPYQSTRRQFMAGVLHCLSFARNSYSAREICYAPFQILMGLTPAARLGVMGKL</sequence>
<comment type="caution">
    <text evidence="2">The sequence shown here is derived from an EMBL/GenBank/DDBJ whole genome shotgun (WGS) entry which is preliminary data.</text>
</comment>
<evidence type="ECO:0000313" key="3">
    <source>
        <dbReference type="Proteomes" id="UP000244722"/>
    </source>
</evidence>
<organism evidence="2 3">
    <name type="scientific">Tuber borchii</name>
    <name type="common">White truffle</name>
    <dbReference type="NCBI Taxonomy" id="42251"/>
    <lineage>
        <taxon>Eukaryota</taxon>
        <taxon>Fungi</taxon>
        <taxon>Dikarya</taxon>
        <taxon>Ascomycota</taxon>
        <taxon>Pezizomycotina</taxon>
        <taxon>Pezizomycetes</taxon>
        <taxon>Pezizales</taxon>
        <taxon>Tuberaceae</taxon>
        <taxon>Tuber</taxon>
    </lineage>
</organism>
<evidence type="ECO:0000256" key="1">
    <source>
        <dbReference type="SAM" id="MobiDB-lite"/>
    </source>
</evidence>
<reference evidence="2 3" key="1">
    <citation type="submission" date="2017-04" db="EMBL/GenBank/DDBJ databases">
        <title>Draft genome sequence of Tuber borchii Vittad., a whitish edible truffle.</title>
        <authorList>
            <consortium name="DOE Joint Genome Institute"/>
            <person name="Murat C."/>
            <person name="Kuo A."/>
            <person name="Barry K.W."/>
            <person name="Clum A."/>
            <person name="Dockter R.B."/>
            <person name="Fauchery L."/>
            <person name="Iotti M."/>
            <person name="Kohler A."/>
            <person name="Labutti K."/>
            <person name="Lindquist E.A."/>
            <person name="Lipzen A."/>
            <person name="Ohm R.A."/>
            <person name="Wang M."/>
            <person name="Grigoriev I.V."/>
            <person name="Zambonelli A."/>
            <person name="Martin F.M."/>
        </authorList>
    </citation>
    <scope>NUCLEOTIDE SEQUENCE [LARGE SCALE GENOMIC DNA]</scope>
    <source>
        <strain evidence="2 3">Tbo3840</strain>
    </source>
</reference>
<feature type="compositionally biased region" description="Polar residues" evidence="1">
    <location>
        <begin position="80"/>
        <end position="96"/>
    </location>
</feature>
<dbReference type="STRING" id="42251.A0A2T6ZT11"/>
<keyword evidence="3" id="KW-1185">Reference proteome</keyword>
<feature type="region of interest" description="Disordered" evidence="1">
    <location>
        <begin position="171"/>
        <end position="206"/>
    </location>
</feature>
<gene>
    <name evidence="2" type="ORF">B9Z19DRAFT_56687</name>
</gene>
<dbReference type="AlphaFoldDB" id="A0A2T6ZT11"/>
<dbReference type="EMBL" id="NESQ01000113">
    <property type="protein sequence ID" value="PUU78632.1"/>
    <property type="molecule type" value="Genomic_DNA"/>
</dbReference>
<accession>A0A2T6ZT11</accession>
<feature type="region of interest" description="Disordered" evidence="1">
    <location>
        <begin position="26"/>
        <end position="56"/>
    </location>
</feature>
<protein>
    <submittedName>
        <fullName evidence="2">Uncharacterized protein</fullName>
    </submittedName>
</protein>